<dbReference type="InterPro" id="IPR006311">
    <property type="entry name" value="TAT_signal"/>
</dbReference>
<name>A0A3M2L452_9NOCA</name>
<evidence type="ECO:0000256" key="1">
    <source>
        <dbReference type="SAM" id="MobiDB-lite"/>
    </source>
</evidence>
<dbReference type="Proteomes" id="UP000279275">
    <property type="component" value="Unassembled WGS sequence"/>
</dbReference>
<evidence type="ECO:0000256" key="2">
    <source>
        <dbReference type="SAM" id="SignalP"/>
    </source>
</evidence>
<evidence type="ECO:0000313" key="3">
    <source>
        <dbReference type="EMBL" id="RMI31756.1"/>
    </source>
</evidence>
<dbReference type="PROSITE" id="PS51318">
    <property type="entry name" value="TAT"/>
    <property type="match status" value="1"/>
</dbReference>
<organism evidence="3 4">
    <name type="scientific">Nocardia stercoris</name>
    <dbReference type="NCBI Taxonomy" id="2483361"/>
    <lineage>
        <taxon>Bacteria</taxon>
        <taxon>Bacillati</taxon>
        <taxon>Actinomycetota</taxon>
        <taxon>Actinomycetes</taxon>
        <taxon>Mycobacteriales</taxon>
        <taxon>Nocardiaceae</taxon>
        <taxon>Nocardia</taxon>
    </lineage>
</organism>
<accession>A0A3M2L452</accession>
<sequence>MSHTRRLAFAAAALAATFAVLTGGPHPAGAPAAPPPRPPAAPTPQPGGRTTPAPHVLPFATTGKAPERLPAGPQPNAVIPEGIDGCDHAYGGVGQCIPWNFPPSVKPADRCAWLAAHGLQNIPVHGRDRHGLDKSHHGKACER</sequence>
<proteinExistence type="predicted"/>
<reference evidence="3 4" key="1">
    <citation type="submission" date="2018-10" db="EMBL/GenBank/DDBJ databases">
        <title>Isolation from cow dung.</title>
        <authorList>
            <person name="Ling L."/>
        </authorList>
    </citation>
    <scope>NUCLEOTIDE SEQUENCE [LARGE SCALE GENOMIC DNA]</scope>
    <source>
        <strain evidence="3 4">NEAU-LL90</strain>
    </source>
</reference>
<keyword evidence="2" id="KW-0732">Signal</keyword>
<comment type="caution">
    <text evidence="3">The sequence shown here is derived from an EMBL/GenBank/DDBJ whole genome shotgun (WGS) entry which is preliminary data.</text>
</comment>
<gene>
    <name evidence="3" type="ORF">EBN03_16305</name>
</gene>
<dbReference type="AlphaFoldDB" id="A0A3M2L452"/>
<protein>
    <recommendedName>
        <fullName evidence="5">Excalibur calcium-binding domain-containing protein</fullName>
    </recommendedName>
</protein>
<dbReference type="EMBL" id="RFFH01000006">
    <property type="protein sequence ID" value="RMI31756.1"/>
    <property type="molecule type" value="Genomic_DNA"/>
</dbReference>
<feature type="chain" id="PRO_5039487763" description="Excalibur calcium-binding domain-containing protein" evidence="2">
    <location>
        <begin position="23"/>
        <end position="143"/>
    </location>
</feature>
<feature type="signal peptide" evidence="2">
    <location>
        <begin position="1"/>
        <end position="22"/>
    </location>
</feature>
<evidence type="ECO:0008006" key="5">
    <source>
        <dbReference type="Google" id="ProtNLM"/>
    </source>
</evidence>
<feature type="compositionally biased region" description="Pro residues" evidence="1">
    <location>
        <begin position="32"/>
        <end position="45"/>
    </location>
</feature>
<evidence type="ECO:0000313" key="4">
    <source>
        <dbReference type="Proteomes" id="UP000279275"/>
    </source>
</evidence>
<keyword evidence="4" id="KW-1185">Reference proteome</keyword>
<feature type="region of interest" description="Disordered" evidence="1">
    <location>
        <begin position="26"/>
        <end position="80"/>
    </location>
</feature>